<evidence type="ECO:0000313" key="2">
    <source>
        <dbReference type="EMBL" id="CEI63136.1"/>
    </source>
</evidence>
<keyword evidence="3" id="KW-1185">Reference proteome</keyword>
<dbReference type="Proteomes" id="UP000245910">
    <property type="component" value="Chromosome II"/>
</dbReference>
<reference evidence="3" key="1">
    <citation type="submission" date="2014-10" db="EMBL/GenBank/DDBJ databases">
        <authorList>
            <person name="King R."/>
        </authorList>
    </citation>
    <scope>NUCLEOTIDE SEQUENCE [LARGE SCALE GENOMIC DNA]</scope>
    <source>
        <strain evidence="3">A3/5</strain>
    </source>
</reference>
<name>A0A2L2TJC1_9HYPO</name>
<organism evidence="2 3">
    <name type="scientific">Fusarium venenatum</name>
    <dbReference type="NCBI Taxonomy" id="56646"/>
    <lineage>
        <taxon>Eukaryota</taxon>
        <taxon>Fungi</taxon>
        <taxon>Dikarya</taxon>
        <taxon>Ascomycota</taxon>
        <taxon>Pezizomycotina</taxon>
        <taxon>Sordariomycetes</taxon>
        <taxon>Hypocreomycetidae</taxon>
        <taxon>Hypocreales</taxon>
        <taxon>Nectriaceae</taxon>
        <taxon>Fusarium</taxon>
    </lineage>
</organism>
<sequence length="68" mass="7716">MGQQKRVRQIADHRCTNEEQGERVKDESVSLWPIPPEKYTTNREAHNGAYEATEPEGMIVSTAGRVCE</sequence>
<protein>
    <submittedName>
        <fullName evidence="2">Uncharacterized protein</fullName>
    </submittedName>
</protein>
<dbReference type="EMBL" id="LN649230">
    <property type="protein sequence ID" value="CEI63136.1"/>
    <property type="molecule type" value="Genomic_DNA"/>
</dbReference>
<feature type="region of interest" description="Disordered" evidence="1">
    <location>
        <begin position="49"/>
        <end position="68"/>
    </location>
</feature>
<accession>A0A2L2TJC1</accession>
<dbReference type="AlphaFoldDB" id="A0A2L2TJC1"/>
<proteinExistence type="predicted"/>
<evidence type="ECO:0000313" key="3">
    <source>
        <dbReference type="Proteomes" id="UP000245910"/>
    </source>
</evidence>
<evidence type="ECO:0000256" key="1">
    <source>
        <dbReference type="SAM" id="MobiDB-lite"/>
    </source>
</evidence>